<evidence type="ECO:0000256" key="1">
    <source>
        <dbReference type="SAM" id="Phobius"/>
    </source>
</evidence>
<comment type="caution">
    <text evidence="2">The sequence shown here is derived from an EMBL/GenBank/DDBJ whole genome shotgun (WGS) entry which is preliminary data.</text>
</comment>
<keyword evidence="1" id="KW-0472">Membrane</keyword>
<organism evidence="2 3">
    <name type="scientific">Candidatus Ryanbacteria bacterium RIFCSPHIGHO2_01_45_13</name>
    <dbReference type="NCBI Taxonomy" id="1802112"/>
    <lineage>
        <taxon>Bacteria</taxon>
        <taxon>Candidatus Ryaniibacteriota</taxon>
    </lineage>
</organism>
<evidence type="ECO:0000313" key="3">
    <source>
        <dbReference type="Proteomes" id="UP000176700"/>
    </source>
</evidence>
<feature type="transmembrane region" description="Helical" evidence="1">
    <location>
        <begin position="6"/>
        <end position="25"/>
    </location>
</feature>
<proteinExistence type="predicted"/>
<dbReference type="EMBL" id="MHNI01000007">
    <property type="protein sequence ID" value="OGZ43417.1"/>
    <property type="molecule type" value="Genomic_DNA"/>
</dbReference>
<sequence length="121" mass="13113">MGKVITLAIISVVVVAAMIVGSLIYKVELASATPPLKPHFGGRVNDFLLCCNGIMYAIGPPRGGSYLADQNTKFFKYWQSQRKGVWFLGIYNPGGACIIPPRCRRSTPVNGVIIHVGTSLF</sequence>
<protein>
    <submittedName>
        <fullName evidence="2">Uncharacterized protein</fullName>
    </submittedName>
</protein>
<name>A0A1G2FZY9_9BACT</name>
<reference evidence="2 3" key="1">
    <citation type="journal article" date="2016" name="Nat. Commun.">
        <title>Thousands of microbial genomes shed light on interconnected biogeochemical processes in an aquifer system.</title>
        <authorList>
            <person name="Anantharaman K."/>
            <person name="Brown C.T."/>
            <person name="Hug L.A."/>
            <person name="Sharon I."/>
            <person name="Castelle C.J."/>
            <person name="Probst A.J."/>
            <person name="Thomas B.C."/>
            <person name="Singh A."/>
            <person name="Wilkins M.J."/>
            <person name="Karaoz U."/>
            <person name="Brodie E.L."/>
            <person name="Williams K.H."/>
            <person name="Hubbard S.S."/>
            <person name="Banfield J.F."/>
        </authorList>
    </citation>
    <scope>NUCLEOTIDE SEQUENCE [LARGE SCALE GENOMIC DNA]</scope>
</reference>
<dbReference type="AlphaFoldDB" id="A0A1G2FZY9"/>
<accession>A0A1G2FZY9</accession>
<evidence type="ECO:0000313" key="2">
    <source>
        <dbReference type="EMBL" id="OGZ43417.1"/>
    </source>
</evidence>
<dbReference type="Proteomes" id="UP000176700">
    <property type="component" value="Unassembled WGS sequence"/>
</dbReference>
<gene>
    <name evidence="2" type="ORF">A2W41_04105</name>
</gene>
<keyword evidence="1" id="KW-0812">Transmembrane</keyword>
<keyword evidence="1" id="KW-1133">Transmembrane helix</keyword>